<accession>A0A2M4DCJ7</accession>
<sequence length="70" mass="8567">MKVVVVLLWWWCCCCYRRRLEDPKNGTQSSDTRSHGTYRTKGRCRLMTIDDRNRTEHTSRTVMVDRCRWR</sequence>
<protein>
    <submittedName>
        <fullName evidence="2">Putative secreted protein</fullName>
    </submittedName>
</protein>
<keyword evidence="1" id="KW-0732">Signal</keyword>
<name>A0A2M4DCJ7_ANODA</name>
<proteinExistence type="predicted"/>
<reference evidence="2" key="1">
    <citation type="submission" date="2018-01" db="EMBL/GenBank/DDBJ databases">
        <title>An insight into the sialome of Amazonian anophelines.</title>
        <authorList>
            <person name="Ribeiro J.M."/>
            <person name="Scarpassa V."/>
            <person name="Calvo E."/>
        </authorList>
    </citation>
    <scope>NUCLEOTIDE SEQUENCE</scope>
</reference>
<feature type="chain" id="PRO_5014837636" evidence="1">
    <location>
        <begin position="16"/>
        <end position="70"/>
    </location>
</feature>
<evidence type="ECO:0000256" key="1">
    <source>
        <dbReference type="SAM" id="SignalP"/>
    </source>
</evidence>
<feature type="signal peptide" evidence="1">
    <location>
        <begin position="1"/>
        <end position="15"/>
    </location>
</feature>
<evidence type="ECO:0000313" key="2">
    <source>
        <dbReference type="EMBL" id="MBW75297.1"/>
    </source>
</evidence>
<organism evidence="2">
    <name type="scientific">Anopheles darlingi</name>
    <name type="common">Mosquito</name>
    <dbReference type="NCBI Taxonomy" id="43151"/>
    <lineage>
        <taxon>Eukaryota</taxon>
        <taxon>Metazoa</taxon>
        <taxon>Ecdysozoa</taxon>
        <taxon>Arthropoda</taxon>
        <taxon>Hexapoda</taxon>
        <taxon>Insecta</taxon>
        <taxon>Pterygota</taxon>
        <taxon>Neoptera</taxon>
        <taxon>Endopterygota</taxon>
        <taxon>Diptera</taxon>
        <taxon>Nematocera</taxon>
        <taxon>Culicoidea</taxon>
        <taxon>Culicidae</taxon>
        <taxon>Anophelinae</taxon>
        <taxon>Anopheles</taxon>
    </lineage>
</organism>
<dbReference type="EMBL" id="GGFL01011119">
    <property type="protein sequence ID" value="MBW75297.1"/>
    <property type="molecule type" value="Transcribed_RNA"/>
</dbReference>
<dbReference type="AlphaFoldDB" id="A0A2M4DCJ7"/>